<dbReference type="Gene3D" id="3.30.70.20">
    <property type="match status" value="1"/>
</dbReference>
<evidence type="ECO:0000256" key="1">
    <source>
        <dbReference type="SAM" id="MobiDB-lite"/>
    </source>
</evidence>
<feature type="region of interest" description="Disordered" evidence="1">
    <location>
        <begin position="39"/>
        <end position="92"/>
    </location>
</feature>
<sequence>MDLPGLVLRALRAHPGDHWPDHRPAEQGIRRHLRRSRLVRSEPGHVRSVPCHAQRPQIGRGPVGRHRGQQDDRHRPRRPRRLPLPARPGLRRLRPAAVPLHRHPRCRPRLHVHARAAAPRTGRPGRGDPHHRGGAGVSEANWKVEVTGACIASGMCVGTAPAYFELDGDRNRSVPRSARPAPDPLLLSVADSCPLEAIRVHDAGGTLLAPLD</sequence>
<dbReference type="Pfam" id="PF13370">
    <property type="entry name" value="Fer4_13"/>
    <property type="match status" value="1"/>
</dbReference>
<dbReference type="Proteomes" id="UP000805614">
    <property type="component" value="Unassembled WGS sequence"/>
</dbReference>
<evidence type="ECO:0000313" key="3">
    <source>
        <dbReference type="Proteomes" id="UP000805614"/>
    </source>
</evidence>
<proteinExistence type="predicted"/>
<organism evidence="2 3">
    <name type="scientific">Actinomadura alba</name>
    <dbReference type="NCBI Taxonomy" id="406431"/>
    <lineage>
        <taxon>Bacteria</taxon>
        <taxon>Bacillati</taxon>
        <taxon>Actinomycetota</taxon>
        <taxon>Actinomycetes</taxon>
        <taxon>Streptosporangiales</taxon>
        <taxon>Thermomonosporaceae</taxon>
        <taxon>Actinomadura</taxon>
    </lineage>
</organism>
<accession>A0ABR7LUT9</accession>
<dbReference type="EMBL" id="JABVEC010000018">
    <property type="protein sequence ID" value="MBC6468344.1"/>
    <property type="molecule type" value="Genomic_DNA"/>
</dbReference>
<feature type="region of interest" description="Disordered" evidence="1">
    <location>
        <begin position="115"/>
        <end position="136"/>
    </location>
</feature>
<comment type="caution">
    <text evidence="2">The sequence shown here is derived from an EMBL/GenBank/DDBJ whole genome shotgun (WGS) entry which is preliminary data.</text>
</comment>
<keyword evidence="3" id="KW-1185">Reference proteome</keyword>
<evidence type="ECO:0000313" key="2">
    <source>
        <dbReference type="EMBL" id="MBC6468344.1"/>
    </source>
</evidence>
<protein>
    <submittedName>
        <fullName evidence="2">Ferredoxin</fullName>
    </submittedName>
</protein>
<reference evidence="2 3" key="1">
    <citation type="submission" date="2020-06" db="EMBL/GenBank/DDBJ databases">
        <title>Actinomadura xiongansis sp. nov., isolated from soil of Baiyangdian.</title>
        <authorList>
            <person name="Zhang X."/>
        </authorList>
    </citation>
    <scope>NUCLEOTIDE SEQUENCE [LARGE SCALE GENOMIC DNA]</scope>
    <source>
        <strain evidence="2 3">HBUM206468</strain>
    </source>
</reference>
<gene>
    <name evidence="2" type="ORF">HKK74_23015</name>
</gene>
<name>A0ABR7LUT9_9ACTN</name>